<organism evidence="2 3">
    <name type="scientific">Rhodococcus maanshanensis</name>
    <dbReference type="NCBI Taxonomy" id="183556"/>
    <lineage>
        <taxon>Bacteria</taxon>
        <taxon>Bacillati</taxon>
        <taxon>Actinomycetota</taxon>
        <taxon>Actinomycetes</taxon>
        <taxon>Mycobacteriales</taxon>
        <taxon>Nocardiaceae</taxon>
        <taxon>Rhodococcus</taxon>
    </lineage>
</organism>
<protein>
    <recommendedName>
        <fullName evidence="1">GyrI-like small molecule binding domain-containing protein</fullName>
    </recommendedName>
</protein>
<gene>
    <name evidence="2" type="ORF">SAMN05444583_116106</name>
</gene>
<dbReference type="Proteomes" id="UP000198677">
    <property type="component" value="Unassembled WGS sequence"/>
</dbReference>
<evidence type="ECO:0000313" key="2">
    <source>
        <dbReference type="EMBL" id="SEL88317.1"/>
    </source>
</evidence>
<keyword evidence="3" id="KW-1185">Reference proteome</keyword>
<dbReference type="PIRSF" id="PIRSF031644">
    <property type="entry name" value="UCP031644"/>
    <property type="match status" value="1"/>
</dbReference>
<dbReference type="InterPro" id="IPR008319">
    <property type="entry name" value="GyrI-like_CCH_Lin2189-like"/>
</dbReference>
<dbReference type="InterPro" id="IPR011256">
    <property type="entry name" value="Reg_factor_effector_dom_sf"/>
</dbReference>
<dbReference type="Pfam" id="PF06445">
    <property type="entry name" value="GyrI-like"/>
    <property type="match status" value="1"/>
</dbReference>
<dbReference type="InterPro" id="IPR029442">
    <property type="entry name" value="GyrI-like"/>
</dbReference>
<dbReference type="Gene3D" id="3.20.80.10">
    <property type="entry name" value="Regulatory factor, effector binding domain"/>
    <property type="match status" value="1"/>
</dbReference>
<evidence type="ECO:0000313" key="3">
    <source>
        <dbReference type="Proteomes" id="UP000198677"/>
    </source>
</evidence>
<evidence type="ECO:0000259" key="1">
    <source>
        <dbReference type="Pfam" id="PF06445"/>
    </source>
</evidence>
<dbReference type="RefSeq" id="WP_072753994.1">
    <property type="nucleotide sequence ID" value="NZ_FOAW01000016.1"/>
</dbReference>
<dbReference type="SUPFAM" id="SSF55136">
    <property type="entry name" value="Probable bacterial effector-binding domain"/>
    <property type="match status" value="1"/>
</dbReference>
<proteinExistence type="predicted"/>
<dbReference type="AlphaFoldDB" id="A0A1H7TWI0"/>
<dbReference type="OrthoDB" id="4772335at2"/>
<feature type="domain" description="GyrI-like small molecule binding" evidence="1">
    <location>
        <begin position="21"/>
        <end position="201"/>
    </location>
</feature>
<accession>A0A1H7TWI0</accession>
<name>A0A1H7TWI0_9NOCA</name>
<sequence>MTKLDFKKQKELYAPATDDFVLVEVPAMWFLMIDGHGDPNVSEDYRLAVEALYAASYAVKFASKNGHEADYVVGPLEGRWWAPDPAVFVDRSKSEWNWTMQIRQPDWMTAEEVAVILVETESKKKLPTVGQLRHERHEEGLSAQIMHVGSYDDEAPTLERLHSEFIPGRGLEFNGKHHEIYLGDPRKSAPEKLRTVLRQPVRQAWATGATRA</sequence>
<dbReference type="EMBL" id="FOAW01000016">
    <property type="protein sequence ID" value="SEL88317.1"/>
    <property type="molecule type" value="Genomic_DNA"/>
</dbReference>
<reference evidence="3" key="1">
    <citation type="submission" date="2016-10" db="EMBL/GenBank/DDBJ databases">
        <authorList>
            <person name="Varghese N."/>
            <person name="Submissions S."/>
        </authorList>
    </citation>
    <scope>NUCLEOTIDE SEQUENCE [LARGE SCALE GENOMIC DNA]</scope>
    <source>
        <strain evidence="3">DSM 44675</strain>
    </source>
</reference>